<evidence type="ECO:0000256" key="1">
    <source>
        <dbReference type="SAM" id="MobiDB-lite"/>
    </source>
</evidence>
<sequence>MLDFNLLLLNLTPLFRTTESARVGQDADEDHRAHHKKIAEEVNVVGQPDDLLLSGGDPQQAVMNGGQNGEMGISLDGIVSFSEEDTLPPKAQGKPEAHMIASIEENNHPKIHADEESQLSSVNSTSDSSTMTNSVGLQSTPF</sequence>
<keyword evidence="4" id="KW-1185">Reference proteome</keyword>
<feature type="chain" id="PRO_5043415545" evidence="2">
    <location>
        <begin position="21"/>
        <end position="142"/>
    </location>
</feature>
<feature type="compositionally biased region" description="Low complexity" evidence="1">
    <location>
        <begin position="120"/>
        <end position="135"/>
    </location>
</feature>
<feature type="compositionally biased region" description="Basic and acidic residues" evidence="1">
    <location>
        <begin position="105"/>
        <end position="115"/>
    </location>
</feature>
<evidence type="ECO:0000256" key="2">
    <source>
        <dbReference type="SAM" id="SignalP"/>
    </source>
</evidence>
<dbReference type="EMBL" id="OX459120">
    <property type="protein sequence ID" value="CAI9098413.1"/>
    <property type="molecule type" value="Genomic_DNA"/>
</dbReference>
<proteinExistence type="predicted"/>
<protein>
    <submittedName>
        <fullName evidence="3">OLC1v1035057C1</fullName>
    </submittedName>
</protein>
<evidence type="ECO:0000313" key="4">
    <source>
        <dbReference type="Proteomes" id="UP001161247"/>
    </source>
</evidence>
<gene>
    <name evidence="3" type="ORF">OLC1_LOCUS8628</name>
</gene>
<accession>A0AAV1CV59</accession>
<name>A0AAV1CV59_OLDCO</name>
<keyword evidence="2" id="KW-0732">Signal</keyword>
<feature type="region of interest" description="Disordered" evidence="1">
    <location>
        <begin position="104"/>
        <end position="142"/>
    </location>
</feature>
<organism evidence="3 4">
    <name type="scientific">Oldenlandia corymbosa var. corymbosa</name>
    <dbReference type="NCBI Taxonomy" id="529605"/>
    <lineage>
        <taxon>Eukaryota</taxon>
        <taxon>Viridiplantae</taxon>
        <taxon>Streptophyta</taxon>
        <taxon>Embryophyta</taxon>
        <taxon>Tracheophyta</taxon>
        <taxon>Spermatophyta</taxon>
        <taxon>Magnoliopsida</taxon>
        <taxon>eudicotyledons</taxon>
        <taxon>Gunneridae</taxon>
        <taxon>Pentapetalae</taxon>
        <taxon>asterids</taxon>
        <taxon>lamiids</taxon>
        <taxon>Gentianales</taxon>
        <taxon>Rubiaceae</taxon>
        <taxon>Rubioideae</taxon>
        <taxon>Spermacoceae</taxon>
        <taxon>Hedyotis-Oldenlandia complex</taxon>
        <taxon>Oldenlandia</taxon>
    </lineage>
</organism>
<reference evidence="3" key="1">
    <citation type="submission" date="2023-03" db="EMBL/GenBank/DDBJ databases">
        <authorList>
            <person name="Julca I."/>
        </authorList>
    </citation>
    <scope>NUCLEOTIDE SEQUENCE</scope>
</reference>
<evidence type="ECO:0000313" key="3">
    <source>
        <dbReference type="EMBL" id="CAI9098413.1"/>
    </source>
</evidence>
<feature type="signal peptide" evidence="2">
    <location>
        <begin position="1"/>
        <end position="20"/>
    </location>
</feature>
<dbReference type="AlphaFoldDB" id="A0AAV1CV59"/>
<dbReference type="Proteomes" id="UP001161247">
    <property type="component" value="Chromosome 3"/>
</dbReference>